<reference evidence="1 2" key="1">
    <citation type="submission" date="2014-04" db="EMBL/GenBank/DDBJ databases">
        <title>Genome evolution of avian class.</title>
        <authorList>
            <person name="Zhang G."/>
            <person name="Li C."/>
        </authorList>
    </citation>
    <scope>NUCLEOTIDE SEQUENCE [LARGE SCALE GENOMIC DNA]</scope>
    <source>
        <strain evidence="1">BGI_N332</strain>
    </source>
</reference>
<name>A0A091QVP6_9AVES</name>
<organism evidence="1 2">
    <name type="scientific">Mesitornis unicolor</name>
    <name type="common">brown roatelo</name>
    <dbReference type="NCBI Taxonomy" id="54374"/>
    <lineage>
        <taxon>Eukaryota</taxon>
        <taxon>Metazoa</taxon>
        <taxon>Chordata</taxon>
        <taxon>Craniata</taxon>
        <taxon>Vertebrata</taxon>
        <taxon>Euteleostomi</taxon>
        <taxon>Archelosauria</taxon>
        <taxon>Archosauria</taxon>
        <taxon>Dinosauria</taxon>
        <taxon>Saurischia</taxon>
        <taxon>Theropoda</taxon>
        <taxon>Coelurosauria</taxon>
        <taxon>Aves</taxon>
        <taxon>Neognathae</taxon>
        <taxon>Neoaves</taxon>
        <taxon>Columbimorphae</taxon>
        <taxon>Mesitornithiformes</taxon>
        <taxon>Mesitornithidae</taxon>
        <taxon>Mesitornis</taxon>
    </lineage>
</organism>
<gene>
    <name evidence="1" type="ORF">N332_05171</name>
</gene>
<evidence type="ECO:0000313" key="1">
    <source>
        <dbReference type="EMBL" id="KFQ31288.1"/>
    </source>
</evidence>
<dbReference type="EMBL" id="KK804737">
    <property type="protein sequence ID" value="KFQ31288.1"/>
    <property type="molecule type" value="Genomic_DNA"/>
</dbReference>
<proteinExistence type="predicted"/>
<feature type="non-terminal residue" evidence="1">
    <location>
        <position position="55"/>
    </location>
</feature>
<dbReference type="Proteomes" id="UP000053369">
    <property type="component" value="Unassembled WGS sequence"/>
</dbReference>
<dbReference type="AlphaFoldDB" id="A0A091QVP6"/>
<feature type="non-terminal residue" evidence="1">
    <location>
        <position position="1"/>
    </location>
</feature>
<protein>
    <submittedName>
        <fullName evidence="1">Uncharacterized protein</fullName>
    </submittedName>
</protein>
<evidence type="ECO:0000313" key="2">
    <source>
        <dbReference type="Proteomes" id="UP000053369"/>
    </source>
</evidence>
<keyword evidence="2" id="KW-1185">Reference proteome</keyword>
<accession>A0A091QVP6</accession>
<sequence>NGHKLEYRRFHLNLRRNFFSVRVTEHWPRLPREVVESPSLETFKPCLDAFLCNLI</sequence>